<feature type="domain" description="Aspartyl/asparaginy/proline hydroxylase" evidence="1">
    <location>
        <begin position="79"/>
        <end position="185"/>
    </location>
</feature>
<dbReference type="Proteomes" id="UP001597508">
    <property type="component" value="Unassembled WGS sequence"/>
</dbReference>
<protein>
    <submittedName>
        <fullName evidence="2">Aspartyl/asparaginyl beta-hydroxylase domain-containing protein</fullName>
    </submittedName>
</protein>
<accession>A0ABW5LP68</accession>
<proteinExistence type="predicted"/>
<dbReference type="Pfam" id="PF05118">
    <property type="entry name" value="Asp_Arg_Hydrox"/>
    <property type="match status" value="1"/>
</dbReference>
<gene>
    <name evidence="2" type="ORF">ACFSRZ_02485</name>
</gene>
<dbReference type="RefSeq" id="WP_379664941.1">
    <property type="nucleotide sequence ID" value="NZ_JBHULH010000001.1"/>
</dbReference>
<dbReference type="Gene3D" id="2.60.120.330">
    <property type="entry name" value="B-lactam Antibiotic, Isopenicillin N Synthase, Chain"/>
    <property type="match status" value="1"/>
</dbReference>
<name>A0ABW5LP68_9FLAO</name>
<evidence type="ECO:0000259" key="1">
    <source>
        <dbReference type="Pfam" id="PF05118"/>
    </source>
</evidence>
<reference evidence="3" key="1">
    <citation type="journal article" date="2019" name="Int. J. Syst. Evol. Microbiol.">
        <title>The Global Catalogue of Microorganisms (GCM) 10K type strain sequencing project: providing services to taxonomists for standard genome sequencing and annotation.</title>
        <authorList>
            <consortium name="The Broad Institute Genomics Platform"/>
            <consortium name="The Broad Institute Genome Sequencing Center for Infectious Disease"/>
            <person name="Wu L."/>
            <person name="Ma J."/>
        </authorList>
    </citation>
    <scope>NUCLEOTIDE SEQUENCE [LARGE SCALE GENOMIC DNA]</scope>
    <source>
        <strain evidence="3">KCTC 52127</strain>
    </source>
</reference>
<organism evidence="2 3">
    <name type="scientific">Pseudotenacibaculum haliotis</name>
    <dbReference type="NCBI Taxonomy" id="1862138"/>
    <lineage>
        <taxon>Bacteria</taxon>
        <taxon>Pseudomonadati</taxon>
        <taxon>Bacteroidota</taxon>
        <taxon>Flavobacteriia</taxon>
        <taxon>Flavobacteriales</taxon>
        <taxon>Flavobacteriaceae</taxon>
        <taxon>Pseudotenacibaculum</taxon>
    </lineage>
</organism>
<dbReference type="InterPro" id="IPR007803">
    <property type="entry name" value="Asp/Arg/Pro-Hydrxlase"/>
</dbReference>
<sequence>MSTQVLQPVDTKNDSIKLPLTFDVDKMKAEVEAMGLNTFIYYNVLPLRSPAHLVDPSLPFPPPATDYADGSWCDWLNTKELENSPYLKSVIEMFQEHTTVTLVRALRLEKGNTVKEHRDVTLGLQVERSVIRLTIPIIKDPGADFYLNNEIVPMKPGECWYMRLTDPHKVINNSQQDRINITIDMIPNEWVRNLILNNDVS</sequence>
<dbReference type="InterPro" id="IPR027443">
    <property type="entry name" value="IPNS-like_sf"/>
</dbReference>
<keyword evidence="3" id="KW-1185">Reference proteome</keyword>
<evidence type="ECO:0000313" key="2">
    <source>
        <dbReference type="EMBL" id="MFD2566222.1"/>
    </source>
</evidence>
<evidence type="ECO:0000313" key="3">
    <source>
        <dbReference type="Proteomes" id="UP001597508"/>
    </source>
</evidence>
<dbReference type="SUPFAM" id="SSF51197">
    <property type="entry name" value="Clavaminate synthase-like"/>
    <property type="match status" value="1"/>
</dbReference>
<comment type="caution">
    <text evidence="2">The sequence shown here is derived from an EMBL/GenBank/DDBJ whole genome shotgun (WGS) entry which is preliminary data.</text>
</comment>
<dbReference type="EMBL" id="JBHULH010000001">
    <property type="protein sequence ID" value="MFD2566222.1"/>
    <property type="molecule type" value="Genomic_DNA"/>
</dbReference>